<dbReference type="Gene3D" id="3.40.33.10">
    <property type="entry name" value="CAP"/>
    <property type="match status" value="1"/>
</dbReference>
<dbReference type="OrthoDB" id="10043185at2759"/>
<dbReference type="InterPro" id="IPR036943">
    <property type="entry name" value="FN_type2_sf"/>
</dbReference>
<evidence type="ECO:0000259" key="6">
    <source>
        <dbReference type="PROSITE" id="PS51092"/>
    </source>
</evidence>
<dbReference type="CDD" id="cd05380">
    <property type="entry name" value="CAP_euk"/>
    <property type="match status" value="1"/>
</dbReference>
<feature type="domain" description="Fibronectin type-II" evidence="6">
    <location>
        <begin position="27"/>
        <end position="76"/>
    </location>
</feature>
<gene>
    <name evidence="7" type="ORF">BpHYR1_035614</name>
</gene>
<dbReference type="SMART" id="SM00059">
    <property type="entry name" value="FN2"/>
    <property type="match status" value="1"/>
</dbReference>
<name>A0A3M7RPW3_BRAPC</name>
<dbReference type="PROSITE" id="PS51092">
    <property type="entry name" value="FN2_2"/>
    <property type="match status" value="2"/>
</dbReference>
<feature type="chain" id="PRO_5018124072" evidence="5">
    <location>
        <begin position="22"/>
        <end position="493"/>
    </location>
</feature>
<accession>A0A3M7RPW3</accession>
<protein>
    <submittedName>
        <fullName evidence="7">Cysteine-rich venom Mr30-like</fullName>
    </submittedName>
</protein>
<dbReference type="STRING" id="10195.A0A3M7RPW3"/>
<comment type="caution">
    <text evidence="3">Lacks conserved residue(s) required for the propagation of feature annotation.</text>
</comment>
<evidence type="ECO:0000256" key="5">
    <source>
        <dbReference type="SAM" id="SignalP"/>
    </source>
</evidence>
<keyword evidence="8" id="KW-1185">Reference proteome</keyword>
<dbReference type="AlphaFoldDB" id="A0A3M7RPW3"/>
<dbReference type="SMART" id="SM00198">
    <property type="entry name" value="SCP"/>
    <property type="match status" value="1"/>
</dbReference>
<feature type="domain" description="Fibronectin type-II" evidence="6">
    <location>
        <begin position="362"/>
        <end position="409"/>
    </location>
</feature>
<feature type="signal peptide" evidence="5">
    <location>
        <begin position="1"/>
        <end position="21"/>
    </location>
</feature>
<keyword evidence="2" id="KW-1015">Disulfide bond</keyword>
<sequence>MFSNLIKCLMALAVILKETSGQNAFVSDKSMCVFPFKHLGKTYTSECAPPDFASNKIYPWCPTTEDNLGIWSYCIDYSKSNLVCSDSCRIVDRYPECNANGKKKFCLENVVDLSKKPTGDCSQEYSDISPYHTACLPPRPNVAKVGLTERDKVEILELHNKYRRNTIVPAKKMQKIYWDDDLALVAQKHANRCQYSHDNSKLRSMPGRGRNPGQNIMYISSWKSFAEEFATMFNAEQIMWDYGLGLKEEFRIFGGYPGHYLQLIVEEVSRIGCGYAECVFYDRLDRALVCNYNYPFTYEDEYRPYEEGTKCSGCQGKCNDGLCDCRGKECWNGGTLDLNDCTCKCDSFFNGEKCENAISSGLDEQGCYFPFIYDDEIFYDCADWGGGDVWCSTTKYYGEGDPPDIYCVPKSKRKRSRSQDIQVDNELSFDPSSSRETIFSDEMPQKRKSLRPRSQNQMEIVVDPILSEKDMFNYESLEKRASRIRQKNHQRSY</sequence>
<keyword evidence="1" id="KW-0677">Repeat</keyword>
<dbReference type="Proteomes" id="UP000276133">
    <property type="component" value="Unassembled WGS sequence"/>
</dbReference>
<evidence type="ECO:0000256" key="2">
    <source>
        <dbReference type="ARBA" id="ARBA00023157"/>
    </source>
</evidence>
<evidence type="ECO:0000256" key="3">
    <source>
        <dbReference type="PROSITE-ProRule" id="PRU00479"/>
    </source>
</evidence>
<dbReference type="PRINTS" id="PR00837">
    <property type="entry name" value="V5TPXLIKE"/>
</dbReference>
<dbReference type="InterPro" id="IPR014044">
    <property type="entry name" value="CAP_dom"/>
</dbReference>
<dbReference type="InterPro" id="IPR000562">
    <property type="entry name" value="FN_type2_dom"/>
</dbReference>
<dbReference type="Pfam" id="PF00188">
    <property type="entry name" value="CAP"/>
    <property type="match status" value="1"/>
</dbReference>
<dbReference type="Gene3D" id="2.10.10.10">
    <property type="entry name" value="Fibronectin, type II, collagen-binding"/>
    <property type="match status" value="2"/>
</dbReference>
<dbReference type="Pfam" id="PF00040">
    <property type="entry name" value="fn2"/>
    <property type="match status" value="1"/>
</dbReference>
<dbReference type="InterPro" id="IPR035940">
    <property type="entry name" value="CAP_sf"/>
</dbReference>
<dbReference type="SUPFAM" id="SSF55797">
    <property type="entry name" value="PR-1-like"/>
    <property type="match status" value="1"/>
</dbReference>
<dbReference type="InterPro" id="IPR001283">
    <property type="entry name" value="CRISP-related"/>
</dbReference>
<dbReference type="EMBL" id="REGN01002896">
    <property type="protein sequence ID" value="RNA25572.1"/>
    <property type="molecule type" value="Genomic_DNA"/>
</dbReference>
<feature type="region of interest" description="Disordered" evidence="4">
    <location>
        <begin position="427"/>
        <end position="454"/>
    </location>
</feature>
<proteinExistence type="predicted"/>
<dbReference type="PANTHER" id="PTHR10334">
    <property type="entry name" value="CYSTEINE-RICH SECRETORY PROTEIN-RELATED"/>
    <property type="match status" value="1"/>
</dbReference>
<evidence type="ECO:0000256" key="4">
    <source>
        <dbReference type="SAM" id="MobiDB-lite"/>
    </source>
</evidence>
<evidence type="ECO:0000313" key="8">
    <source>
        <dbReference type="Proteomes" id="UP000276133"/>
    </source>
</evidence>
<organism evidence="7 8">
    <name type="scientific">Brachionus plicatilis</name>
    <name type="common">Marine rotifer</name>
    <name type="synonym">Brachionus muelleri</name>
    <dbReference type="NCBI Taxonomy" id="10195"/>
    <lineage>
        <taxon>Eukaryota</taxon>
        <taxon>Metazoa</taxon>
        <taxon>Spiralia</taxon>
        <taxon>Gnathifera</taxon>
        <taxon>Rotifera</taxon>
        <taxon>Eurotatoria</taxon>
        <taxon>Monogononta</taxon>
        <taxon>Pseudotrocha</taxon>
        <taxon>Ploima</taxon>
        <taxon>Brachionidae</taxon>
        <taxon>Brachionus</taxon>
    </lineage>
</organism>
<evidence type="ECO:0000256" key="1">
    <source>
        <dbReference type="ARBA" id="ARBA00022737"/>
    </source>
</evidence>
<keyword evidence="5" id="KW-0732">Signal</keyword>
<evidence type="ECO:0000313" key="7">
    <source>
        <dbReference type="EMBL" id="RNA25572.1"/>
    </source>
</evidence>
<dbReference type="InterPro" id="IPR013806">
    <property type="entry name" value="Kringle-like"/>
</dbReference>
<dbReference type="SUPFAM" id="SSF57440">
    <property type="entry name" value="Kringle-like"/>
    <property type="match status" value="2"/>
</dbReference>
<comment type="caution">
    <text evidence="7">The sequence shown here is derived from an EMBL/GenBank/DDBJ whole genome shotgun (WGS) entry which is preliminary data.</text>
</comment>
<reference evidence="7 8" key="1">
    <citation type="journal article" date="2018" name="Sci. Rep.">
        <title>Genomic signatures of local adaptation to the degree of environmental predictability in rotifers.</title>
        <authorList>
            <person name="Franch-Gras L."/>
            <person name="Hahn C."/>
            <person name="Garcia-Roger E.M."/>
            <person name="Carmona M.J."/>
            <person name="Serra M."/>
            <person name="Gomez A."/>
        </authorList>
    </citation>
    <scope>NUCLEOTIDE SEQUENCE [LARGE SCALE GENOMIC DNA]</scope>
    <source>
        <strain evidence="7">HYR1</strain>
    </source>
</reference>